<evidence type="ECO:0000313" key="2">
    <source>
        <dbReference type="EMBL" id="CAD1819245.1"/>
    </source>
</evidence>
<dbReference type="AlphaFoldDB" id="A0A6V7NKW5"/>
<feature type="compositionally biased region" description="Gly residues" evidence="1">
    <location>
        <begin position="49"/>
        <end position="60"/>
    </location>
</feature>
<protein>
    <submittedName>
        <fullName evidence="2">Uncharacterized protein</fullName>
    </submittedName>
</protein>
<organism evidence="2">
    <name type="scientific">Ananas comosus var. bracteatus</name>
    <name type="common">red pineapple</name>
    <dbReference type="NCBI Taxonomy" id="296719"/>
    <lineage>
        <taxon>Eukaryota</taxon>
        <taxon>Viridiplantae</taxon>
        <taxon>Streptophyta</taxon>
        <taxon>Embryophyta</taxon>
        <taxon>Tracheophyta</taxon>
        <taxon>Spermatophyta</taxon>
        <taxon>Magnoliopsida</taxon>
        <taxon>Liliopsida</taxon>
        <taxon>Poales</taxon>
        <taxon>Bromeliaceae</taxon>
        <taxon>Bromelioideae</taxon>
        <taxon>Ananas</taxon>
    </lineage>
</organism>
<dbReference type="EMBL" id="LR862139">
    <property type="protein sequence ID" value="CAD1819245.1"/>
    <property type="molecule type" value="Genomic_DNA"/>
</dbReference>
<proteinExistence type="predicted"/>
<name>A0A6V7NKW5_ANACO</name>
<gene>
    <name evidence="2" type="ORF">CB5_LOCUS2456</name>
</gene>
<feature type="region of interest" description="Disordered" evidence="1">
    <location>
        <begin position="34"/>
        <end position="86"/>
    </location>
</feature>
<feature type="compositionally biased region" description="Acidic residues" evidence="1">
    <location>
        <begin position="38"/>
        <end position="48"/>
    </location>
</feature>
<accession>A0A6V7NKW5</accession>
<sequence>MMRSSSSMAICCVSLSESLDSAARTLDLSSTMARWVEREEDEEDEEEGWGMGGEGLGLGRGDLESFEEDSSDYLNENSLEEELREDASDPLFFSPPPFFLLFSSNFSSLITSFNLICKEQFLRARTNGSLMARLAEK</sequence>
<reference evidence="2" key="1">
    <citation type="submission" date="2020-07" db="EMBL/GenBank/DDBJ databases">
        <authorList>
            <person name="Lin J."/>
        </authorList>
    </citation>
    <scope>NUCLEOTIDE SEQUENCE</scope>
</reference>
<evidence type="ECO:0000256" key="1">
    <source>
        <dbReference type="SAM" id="MobiDB-lite"/>
    </source>
</evidence>